<reference evidence="1" key="1">
    <citation type="journal article" date="2017" name="Science">
        <title>Giant viruses with an expanded complement of translation system components.</title>
        <authorList>
            <person name="Schulz F."/>
            <person name="Yutin N."/>
            <person name="Ivanova N.N."/>
            <person name="Ortega D.R."/>
            <person name="Lee T.K."/>
            <person name="Vierheilig J."/>
            <person name="Daims H."/>
            <person name="Horn M."/>
            <person name="Wagner M."/>
            <person name="Jensen G.J."/>
            <person name="Kyrpides N.C."/>
            <person name="Koonin E.V."/>
            <person name="Woyke T."/>
        </authorList>
    </citation>
    <scope>NUCLEOTIDE SEQUENCE</scope>
    <source>
        <strain evidence="1">ILV1</strain>
    </source>
</reference>
<name>A0A1V0SDE1_9VIRU</name>
<gene>
    <name evidence="1" type="ORF">Indivirus_2_101</name>
</gene>
<dbReference type="PANTHER" id="PTHR38899:SF1">
    <property type="entry name" value="PROTEIN KINASE"/>
    <property type="match status" value="1"/>
</dbReference>
<dbReference type="InterPro" id="IPR036412">
    <property type="entry name" value="HAD-like_sf"/>
</dbReference>
<dbReference type="PANTHER" id="PTHR38899">
    <property type="entry name" value="DOMAIN OOKINETE PROTEIN, PUTATIVE-RELATED"/>
    <property type="match status" value="1"/>
</dbReference>
<organism evidence="1">
    <name type="scientific">Indivirus ILV1</name>
    <dbReference type="NCBI Taxonomy" id="1977633"/>
    <lineage>
        <taxon>Viruses</taxon>
        <taxon>Varidnaviria</taxon>
        <taxon>Bamfordvirae</taxon>
        <taxon>Nucleocytoviricota</taxon>
        <taxon>Megaviricetes</taxon>
        <taxon>Imitervirales</taxon>
        <taxon>Mimiviridae</taxon>
        <taxon>Klosneuvirinae</taxon>
        <taxon>Indivirus</taxon>
    </lineage>
</organism>
<proteinExistence type="predicted"/>
<protein>
    <submittedName>
        <fullName evidence="1">Uncharacterized protein</fullName>
    </submittedName>
</protein>
<dbReference type="SUPFAM" id="SSF56784">
    <property type="entry name" value="HAD-like"/>
    <property type="match status" value="1"/>
</dbReference>
<accession>A0A1V0SDE1</accession>
<evidence type="ECO:0000313" key="1">
    <source>
        <dbReference type="EMBL" id="ARF09722.1"/>
    </source>
</evidence>
<sequence>MKKYKTLIIFDWDDTLFPTSWVVDNNIDLSDKDIQNKFIIYFSQLDVLLYNLLTTCLKYGTVFVVTNATIKWIQTAASVLPHTHNILYDGINVISARDTYQNEYPDQMNIWKKLTFQDLISNNFDKHKHQHVVSIGDAEHEFNALTDLYNESSITKHRLLKTIRLIRAPSFNALIDELDVLNSCIVRILTNHDHMDLKFKDKKNKL</sequence>
<dbReference type="EMBL" id="KY684086">
    <property type="protein sequence ID" value="ARF09722.1"/>
    <property type="molecule type" value="Genomic_DNA"/>
</dbReference>